<dbReference type="EMBL" id="LT671858">
    <property type="protein sequence ID" value="SIM50357.1"/>
    <property type="molecule type" value="Genomic_DNA"/>
</dbReference>
<dbReference type="AlphaFoldDB" id="A0A1N5TQ05"/>
<evidence type="ECO:0000313" key="2">
    <source>
        <dbReference type="EMBL" id="SJK84494.1"/>
    </source>
</evidence>
<evidence type="ECO:0000313" key="4">
    <source>
        <dbReference type="Proteomes" id="UP000195607"/>
    </source>
</evidence>
<dbReference type="EMBL" id="LT719092">
    <property type="protein sequence ID" value="SJK84494.1"/>
    <property type="molecule type" value="Genomic_DNA"/>
</dbReference>
<accession>A0A1N5TQ05</accession>
<evidence type="ECO:0000313" key="3">
    <source>
        <dbReference type="Proteomes" id="UP000187822"/>
    </source>
</evidence>
<organism evidence="1 4">
    <name type="scientific">Cuniculiplasma divulgatum</name>
    <dbReference type="NCBI Taxonomy" id="1673428"/>
    <lineage>
        <taxon>Archaea</taxon>
        <taxon>Methanobacteriati</taxon>
        <taxon>Thermoplasmatota</taxon>
        <taxon>Thermoplasmata</taxon>
        <taxon>Thermoplasmatales</taxon>
        <taxon>Cuniculiplasmataceae</taxon>
        <taxon>Cuniculiplasma</taxon>
    </lineage>
</organism>
<reference evidence="1 4" key="1">
    <citation type="submission" date="2016-04" db="EMBL/GenBank/DDBJ databases">
        <authorList>
            <person name="Evans L.H."/>
            <person name="Alamgir A."/>
            <person name="Owens N."/>
            <person name="Weber N.D."/>
            <person name="Virtaneva K."/>
            <person name="Barbian K."/>
            <person name="Babar A."/>
            <person name="Rosenke K."/>
        </authorList>
    </citation>
    <scope>NUCLEOTIDE SEQUENCE [LARGE SCALE GENOMIC DNA]</scope>
    <source>
        <strain evidence="1">S5</strain>
        <strain evidence="4">S5(T) (JCM 30642 \VKM B-2941)</strain>
    </source>
</reference>
<sequence length="66" mass="7264">MVEKTIGGKNGKIHFELDLELPGLKESAEDLLSLIKEAADGMVDVGKKVVSKKNTEKKDIKKINIK</sequence>
<gene>
    <name evidence="2" type="ORF">CPM_0624</name>
    <name evidence="1" type="ORF">CSP5_0646</name>
</gene>
<name>A0A1N5TQ05_9ARCH</name>
<reference evidence="3" key="2">
    <citation type="submission" date="2016-06" db="EMBL/GenBank/DDBJ databases">
        <authorList>
            <person name="Toshchakov V.S."/>
        </authorList>
    </citation>
    <scope>NUCLEOTIDE SEQUENCE [LARGE SCALE GENOMIC DNA]</scope>
    <source>
        <strain>PM4 (JCM 30641</strain>
        <strain evidence="3">\VKM B-2940)</strain>
    </source>
</reference>
<keyword evidence="3" id="KW-1185">Reference proteome</keyword>
<protein>
    <submittedName>
        <fullName evidence="1">Uncharacterized protein</fullName>
    </submittedName>
</protein>
<dbReference type="Proteomes" id="UP000195607">
    <property type="component" value="Chromosome I"/>
</dbReference>
<dbReference type="KEGG" id="cdiv:CPM_0624"/>
<proteinExistence type="predicted"/>
<dbReference type="STRING" id="1673428.CPM_0624"/>
<reference evidence="2" key="3">
    <citation type="submission" date="2016-06" db="EMBL/GenBank/DDBJ databases">
        <authorList>
            <person name="Olsen C.W."/>
            <person name="Carey S."/>
            <person name="Hinshaw L."/>
            <person name="Karasin A.I."/>
        </authorList>
    </citation>
    <scope>NUCLEOTIDE SEQUENCE [LARGE SCALE GENOMIC DNA]</scope>
    <source>
        <strain evidence="2">PM4</strain>
    </source>
</reference>
<dbReference type="RefSeq" id="WP_021789827.1">
    <property type="nucleotide sequence ID" value="NZ_LT671858.1"/>
</dbReference>
<dbReference type="Proteomes" id="UP000187822">
    <property type="component" value="Chromosome I"/>
</dbReference>
<evidence type="ECO:0000313" key="1">
    <source>
        <dbReference type="EMBL" id="SIM50357.1"/>
    </source>
</evidence>
<dbReference type="GeneID" id="41587928"/>